<evidence type="ECO:0000256" key="6">
    <source>
        <dbReference type="RuleBase" id="RU004168"/>
    </source>
</evidence>
<evidence type="ECO:0000313" key="9">
    <source>
        <dbReference type="Proteomes" id="UP000674938"/>
    </source>
</evidence>
<evidence type="ECO:0000256" key="2">
    <source>
        <dbReference type="ARBA" id="ARBA00012150"/>
    </source>
</evidence>
<evidence type="ECO:0000259" key="7">
    <source>
        <dbReference type="PROSITE" id="PS51160"/>
    </source>
</evidence>
<dbReference type="InterPro" id="IPR036046">
    <property type="entry name" value="Acylphosphatase-like_dom_sf"/>
</dbReference>
<evidence type="ECO:0000313" key="8">
    <source>
        <dbReference type="EMBL" id="MBP1041849.1"/>
    </source>
</evidence>
<comment type="catalytic activity">
    <reaction evidence="4 5">
        <text>an acyl phosphate + H2O = a carboxylate + phosphate + H(+)</text>
        <dbReference type="Rhea" id="RHEA:14965"/>
        <dbReference type="ChEBI" id="CHEBI:15377"/>
        <dbReference type="ChEBI" id="CHEBI:15378"/>
        <dbReference type="ChEBI" id="CHEBI:29067"/>
        <dbReference type="ChEBI" id="CHEBI:43474"/>
        <dbReference type="ChEBI" id="CHEBI:59918"/>
        <dbReference type="EC" id="3.6.1.7"/>
    </reaction>
</comment>
<dbReference type="PANTHER" id="PTHR47268:SF4">
    <property type="entry name" value="ACYLPHOSPHATASE"/>
    <property type="match status" value="1"/>
</dbReference>
<keyword evidence="5" id="KW-0378">Hydrolase</keyword>
<reference evidence="8" key="1">
    <citation type="submission" date="2020-12" db="EMBL/GenBank/DDBJ databases">
        <title>Vagococcus allomyrinae sp. nov. and Enterococcus lavae sp. nov., isolated from the larvae of Allomyrina dichotoma.</title>
        <authorList>
            <person name="Lee S.D."/>
        </authorList>
    </citation>
    <scope>NUCLEOTIDE SEQUENCE</scope>
    <source>
        <strain evidence="8">BWB3-3</strain>
    </source>
</reference>
<dbReference type="RefSeq" id="WP_209528448.1">
    <property type="nucleotide sequence ID" value="NZ_JAEEGA010000007.1"/>
</dbReference>
<dbReference type="EC" id="3.6.1.7" evidence="2 5"/>
<name>A0A940SVH2_9ENTE</name>
<feature type="active site" evidence="5">
    <location>
        <position position="36"/>
    </location>
</feature>
<sequence>MKKVRMRVNGRVQGVGFRFLTKMAADRLGICGIVRNEHDGAVYIEANGPEAALTDFINLIKASPSPSGRVDQCEISYDDSIKERTSFNVTY</sequence>
<dbReference type="PROSITE" id="PS00150">
    <property type="entry name" value="ACYLPHOSPHATASE_1"/>
    <property type="match status" value="1"/>
</dbReference>
<dbReference type="GO" id="GO:0003998">
    <property type="term" value="F:acylphosphatase activity"/>
    <property type="evidence" value="ECO:0007669"/>
    <property type="project" value="UniProtKB-EC"/>
</dbReference>
<dbReference type="InterPro" id="IPR017968">
    <property type="entry name" value="Acylphosphatase_CS"/>
</dbReference>
<dbReference type="PROSITE" id="PS51160">
    <property type="entry name" value="ACYLPHOSPHATASE_3"/>
    <property type="match status" value="1"/>
</dbReference>
<dbReference type="Proteomes" id="UP000674938">
    <property type="component" value="Unassembled WGS sequence"/>
</dbReference>
<protein>
    <recommendedName>
        <fullName evidence="3 5">acylphosphatase</fullName>
        <ecNumber evidence="2 5">3.6.1.7</ecNumber>
    </recommendedName>
</protein>
<dbReference type="EMBL" id="JAEEGA010000007">
    <property type="protein sequence ID" value="MBP1041849.1"/>
    <property type="molecule type" value="Genomic_DNA"/>
</dbReference>
<evidence type="ECO:0000256" key="5">
    <source>
        <dbReference type="PROSITE-ProRule" id="PRU00520"/>
    </source>
</evidence>
<dbReference type="SUPFAM" id="SSF54975">
    <property type="entry name" value="Acylphosphatase/BLUF domain-like"/>
    <property type="match status" value="1"/>
</dbReference>
<dbReference type="PRINTS" id="PR00112">
    <property type="entry name" value="ACYLPHPHTASE"/>
</dbReference>
<evidence type="ECO:0000256" key="4">
    <source>
        <dbReference type="ARBA" id="ARBA00047645"/>
    </source>
</evidence>
<dbReference type="Pfam" id="PF00708">
    <property type="entry name" value="Acylphosphatase"/>
    <property type="match status" value="1"/>
</dbReference>
<feature type="active site" evidence="5">
    <location>
        <position position="18"/>
    </location>
</feature>
<evidence type="ECO:0000256" key="1">
    <source>
        <dbReference type="ARBA" id="ARBA00005614"/>
    </source>
</evidence>
<dbReference type="InterPro" id="IPR020456">
    <property type="entry name" value="Acylphosphatase"/>
</dbReference>
<dbReference type="InterPro" id="IPR001792">
    <property type="entry name" value="Acylphosphatase-like_dom"/>
</dbReference>
<dbReference type="PANTHER" id="PTHR47268">
    <property type="entry name" value="ACYLPHOSPHATASE"/>
    <property type="match status" value="1"/>
</dbReference>
<comment type="similarity">
    <text evidence="1 6">Belongs to the acylphosphatase family.</text>
</comment>
<keyword evidence="9" id="KW-1185">Reference proteome</keyword>
<accession>A0A940SVH2</accession>
<dbReference type="Gene3D" id="3.30.70.100">
    <property type="match status" value="1"/>
</dbReference>
<dbReference type="AlphaFoldDB" id="A0A940SVH2"/>
<gene>
    <name evidence="8" type="ORF">I6N95_12590</name>
</gene>
<organism evidence="8 9">
    <name type="scientific">Vagococcus allomyrinae</name>
    <dbReference type="NCBI Taxonomy" id="2794353"/>
    <lineage>
        <taxon>Bacteria</taxon>
        <taxon>Bacillati</taxon>
        <taxon>Bacillota</taxon>
        <taxon>Bacilli</taxon>
        <taxon>Lactobacillales</taxon>
        <taxon>Enterococcaceae</taxon>
        <taxon>Vagococcus</taxon>
    </lineage>
</organism>
<evidence type="ECO:0000256" key="3">
    <source>
        <dbReference type="ARBA" id="ARBA00015991"/>
    </source>
</evidence>
<feature type="domain" description="Acylphosphatase-like" evidence="7">
    <location>
        <begin position="3"/>
        <end position="91"/>
    </location>
</feature>
<comment type="caution">
    <text evidence="8">The sequence shown here is derived from an EMBL/GenBank/DDBJ whole genome shotgun (WGS) entry which is preliminary data.</text>
</comment>
<proteinExistence type="inferred from homology"/>